<dbReference type="InterPro" id="IPR011711">
    <property type="entry name" value="GntR_C"/>
</dbReference>
<dbReference type="SMART" id="SM00345">
    <property type="entry name" value="HTH_GNTR"/>
    <property type="match status" value="1"/>
</dbReference>
<protein>
    <submittedName>
        <fullName evidence="5">GntR family transcriptional regulator</fullName>
    </submittedName>
</protein>
<dbReference type="SUPFAM" id="SSF46785">
    <property type="entry name" value="Winged helix' DNA-binding domain"/>
    <property type="match status" value="1"/>
</dbReference>
<dbReference type="SUPFAM" id="SSF48008">
    <property type="entry name" value="GntR ligand-binding domain-like"/>
    <property type="match status" value="1"/>
</dbReference>
<name>A0A494XSL8_9BURK</name>
<keyword evidence="1" id="KW-0805">Transcription regulation</keyword>
<dbReference type="InterPro" id="IPR036390">
    <property type="entry name" value="WH_DNA-bd_sf"/>
</dbReference>
<keyword evidence="6" id="KW-1185">Reference proteome</keyword>
<dbReference type="PANTHER" id="PTHR43537:SF24">
    <property type="entry name" value="GLUCONATE OPERON TRANSCRIPTIONAL REPRESSOR"/>
    <property type="match status" value="1"/>
</dbReference>
<dbReference type="CDD" id="cd07377">
    <property type="entry name" value="WHTH_GntR"/>
    <property type="match status" value="1"/>
</dbReference>
<evidence type="ECO:0000313" key="6">
    <source>
        <dbReference type="Proteomes" id="UP000270342"/>
    </source>
</evidence>
<evidence type="ECO:0000256" key="2">
    <source>
        <dbReference type="ARBA" id="ARBA00023125"/>
    </source>
</evidence>
<comment type="caution">
    <text evidence="5">The sequence shown here is derived from an EMBL/GenBank/DDBJ whole genome shotgun (WGS) entry which is preliminary data.</text>
</comment>
<dbReference type="Gene3D" id="1.20.120.530">
    <property type="entry name" value="GntR ligand-binding domain-like"/>
    <property type="match status" value="1"/>
</dbReference>
<dbReference type="PANTHER" id="PTHR43537">
    <property type="entry name" value="TRANSCRIPTIONAL REGULATOR, GNTR FAMILY"/>
    <property type="match status" value="1"/>
</dbReference>
<organism evidence="5 6">
    <name type="scientific">Pararobbsia silviterrae</name>
    <dbReference type="NCBI Taxonomy" id="1792498"/>
    <lineage>
        <taxon>Bacteria</taxon>
        <taxon>Pseudomonadati</taxon>
        <taxon>Pseudomonadota</taxon>
        <taxon>Betaproteobacteria</taxon>
        <taxon>Burkholderiales</taxon>
        <taxon>Burkholderiaceae</taxon>
        <taxon>Pararobbsia</taxon>
    </lineage>
</organism>
<proteinExistence type="predicted"/>
<sequence>MRGIFRLTSGLPLSATSITMSIDTMAANAKVERPRSLTAIAKDSIRRAIVDGELAFGTQLSESALALRLGVSKTPVREALLQLKLEGLVEIQPQSGTFVLDLTEDQVREICRFREIIELSALELAIQRDAKDLAQHMQAALKVPKAVSSTQAAPRDVDARFHGAILECCGNTYLQSAYQLIADKIQSLRSRLSSDDTHVDACHDTHSGIVALVREGNVKKACAELRSHIRSTEESYIRASRGPRGA</sequence>
<evidence type="ECO:0000256" key="1">
    <source>
        <dbReference type="ARBA" id="ARBA00023015"/>
    </source>
</evidence>
<gene>
    <name evidence="5" type="ORF">D7S86_18115</name>
</gene>
<dbReference type="GO" id="GO:0003700">
    <property type="term" value="F:DNA-binding transcription factor activity"/>
    <property type="evidence" value="ECO:0007669"/>
    <property type="project" value="InterPro"/>
</dbReference>
<dbReference type="Proteomes" id="UP000270342">
    <property type="component" value="Unassembled WGS sequence"/>
</dbReference>
<evidence type="ECO:0000313" key="5">
    <source>
        <dbReference type="EMBL" id="RKP51866.1"/>
    </source>
</evidence>
<evidence type="ECO:0000256" key="3">
    <source>
        <dbReference type="ARBA" id="ARBA00023163"/>
    </source>
</evidence>
<dbReference type="PROSITE" id="PS50949">
    <property type="entry name" value="HTH_GNTR"/>
    <property type="match status" value="1"/>
</dbReference>
<accession>A0A494XSL8</accession>
<reference evidence="5 6" key="1">
    <citation type="submission" date="2018-10" db="EMBL/GenBank/DDBJ databases">
        <title>Robbsia sp. DHC34, isolated from soil.</title>
        <authorList>
            <person name="Gao Z.-H."/>
            <person name="Qiu L.-H."/>
        </authorList>
    </citation>
    <scope>NUCLEOTIDE SEQUENCE [LARGE SCALE GENOMIC DNA]</scope>
    <source>
        <strain evidence="5 6">DHC34</strain>
    </source>
</reference>
<dbReference type="InterPro" id="IPR036388">
    <property type="entry name" value="WH-like_DNA-bd_sf"/>
</dbReference>
<keyword evidence="3" id="KW-0804">Transcription</keyword>
<evidence type="ECO:0000259" key="4">
    <source>
        <dbReference type="PROSITE" id="PS50949"/>
    </source>
</evidence>
<dbReference type="SMART" id="SM00895">
    <property type="entry name" value="FCD"/>
    <property type="match status" value="1"/>
</dbReference>
<dbReference type="Pfam" id="PF00392">
    <property type="entry name" value="GntR"/>
    <property type="match status" value="1"/>
</dbReference>
<feature type="domain" description="HTH gntR-type" evidence="4">
    <location>
        <begin position="35"/>
        <end position="102"/>
    </location>
</feature>
<dbReference type="EMBL" id="RBZU01000008">
    <property type="protein sequence ID" value="RKP51866.1"/>
    <property type="molecule type" value="Genomic_DNA"/>
</dbReference>
<dbReference type="Pfam" id="PF07729">
    <property type="entry name" value="FCD"/>
    <property type="match status" value="1"/>
</dbReference>
<keyword evidence="2" id="KW-0238">DNA-binding</keyword>
<dbReference type="InterPro" id="IPR008920">
    <property type="entry name" value="TF_FadR/GntR_C"/>
</dbReference>
<dbReference type="AlphaFoldDB" id="A0A494XSL8"/>
<dbReference type="InterPro" id="IPR000524">
    <property type="entry name" value="Tscrpt_reg_HTH_GntR"/>
</dbReference>
<dbReference type="Gene3D" id="1.10.10.10">
    <property type="entry name" value="Winged helix-like DNA-binding domain superfamily/Winged helix DNA-binding domain"/>
    <property type="match status" value="1"/>
</dbReference>
<dbReference type="GO" id="GO:0003677">
    <property type="term" value="F:DNA binding"/>
    <property type="evidence" value="ECO:0007669"/>
    <property type="project" value="UniProtKB-KW"/>
</dbReference>